<evidence type="ECO:0000313" key="1">
    <source>
        <dbReference type="EMBL" id="EIM24356.1"/>
    </source>
</evidence>
<keyword evidence="2" id="KW-1185">Reference proteome</keyword>
<protein>
    <recommendedName>
        <fullName evidence="3">Resolvase/invertase-type recombinase catalytic domain-containing protein</fullName>
    </recommendedName>
</protein>
<name>I4YK64_9HYPH</name>
<dbReference type="Proteomes" id="UP000003947">
    <property type="component" value="Unassembled WGS sequence"/>
</dbReference>
<dbReference type="HOGENOM" id="CLU_3100919_0_0_5"/>
<reference evidence="1 2" key="1">
    <citation type="submission" date="2012-02" db="EMBL/GenBank/DDBJ databases">
        <title>Improved High-Quality Draft sequence of Microvirga sp. WSM3557.</title>
        <authorList>
            <consortium name="US DOE Joint Genome Institute"/>
            <person name="Lucas S."/>
            <person name="Han J."/>
            <person name="Lapidus A."/>
            <person name="Cheng J.-F."/>
            <person name="Goodwin L."/>
            <person name="Pitluck S."/>
            <person name="Peters L."/>
            <person name="Zhang X."/>
            <person name="Detter J.C."/>
            <person name="Han C."/>
            <person name="Tapia R."/>
            <person name="Land M."/>
            <person name="Hauser L."/>
            <person name="Kyrpides N."/>
            <person name="Ivanova N."/>
            <person name="Pagani I."/>
            <person name="Brau L."/>
            <person name="Yates R."/>
            <person name="O'Hara G."/>
            <person name="Rui T."/>
            <person name="Howieson J."/>
            <person name="Reeve W."/>
            <person name="Woyke T."/>
        </authorList>
    </citation>
    <scope>NUCLEOTIDE SEQUENCE [LARGE SCALE GENOMIC DNA]</scope>
    <source>
        <strain evidence="1 2">WSM3557</strain>
    </source>
</reference>
<dbReference type="eggNOG" id="COG1961">
    <property type="taxonomic scope" value="Bacteria"/>
</dbReference>
<evidence type="ECO:0000313" key="2">
    <source>
        <dbReference type="Proteomes" id="UP000003947"/>
    </source>
</evidence>
<dbReference type="STRING" id="864069.MicloDRAFT_00070090"/>
<accession>I4YK64</accession>
<dbReference type="EMBL" id="JH660649">
    <property type="protein sequence ID" value="EIM24356.1"/>
    <property type="molecule type" value="Genomic_DNA"/>
</dbReference>
<dbReference type="AlphaFoldDB" id="I4YK64"/>
<proteinExistence type="predicted"/>
<sequence length="51" mass="5931">MSTDIAMKVDADHLRRDAFLYVRQSSLRQVFENTESTKRQYALRDRAVALG</sequence>
<organism evidence="1 2">
    <name type="scientific">Microvirga lotononidis</name>
    <dbReference type="NCBI Taxonomy" id="864069"/>
    <lineage>
        <taxon>Bacteria</taxon>
        <taxon>Pseudomonadati</taxon>
        <taxon>Pseudomonadota</taxon>
        <taxon>Alphaproteobacteria</taxon>
        <taxon>Hyphomicrobiales</taxon>
        <taxon>Methylobacteriaceae</taxon>
        <taxon>Microvirga</taxon>
    </lineage>
</organism>
<gene>
    <name evidence="1" type="ORF">MicloDRAFT_00070090</name>
</gene>
<evidence type="ECO:0008006" key="3">
    <source>
        <dbReference type="Google" id="ProtNLM"/>
    </source>
</evidence>
<dbReference type="PATRIC" id="fig|864069.3.peg.7510"/>